<protein>
    <submittedName>
        <fullName evidence="1">Uncharacterized protein</fullName>
    </submittedName>
</protein>
<organism evidence="1 2">
    <name type="scientific">Leptospira semungkisensis</name>
    <dbReference type="NCBI Taxonomy" id="2484985"/>
    <lineage>
        <taxon>Bacteria</taxon>
        <taxon>Pseudomonadati</taxon>
        <taxon>Spirochaetota</taxon>
        <taxon>Spirochaetia</taxon>
        <taxon>Leptospirales</taxon>
        <taxon>Leptospiraceae</taxon>
        <taxon>Leptospira</taxon>
    </lineage>
</organism>
<dbReference type="EMBL" id="RQEP01000019">
    <property type="protein sequence ID" value="TGJ99765.1"/>
    <property type="molecule type" value="Genomic_DNA"/>
</dbReference>
<dbReference type="OrthoDB" id="345006at2"/>
<proteinExistence type="predicted"/>
<reference evidence="1" key="1">
    <citation type="journal article" date="2019" name="PLoS Negl. Trop. Dis.">
        <title>Revisiting the worldwide diversity of Leptospira species in the environment.</title>
        <authorList>
            <person name="Vincent A.T."/>
            <person name="Schiettekatte O."/>
            <person name="Bourhy P."/>
            <person name="Veyrier F.J."/>
            <person name="Picardeau M."/>
        </authorList>
    </citation>
    <scope>NUCLEOTIDE SEQUENCE [LARGE SCALE GENOMIC DNA]</scope>
    <source>
        <strain evidence="1">SSS9</strain>
    </source>
</reference>
<dbReference type="AlphaFoldDB" id="A0A4R9FM67"/>
<sequence length="819" mass="85690">MQSVKLGFKKKSFFLEYLLFFFFLFSANACYKPPQASGILDFLNLKTSIDAINTPVKVFVQVSGLSGGTLNIENDLTESLVFTANGTQQFPTLVKYRSAYNVFVGSLSGGTVTQTCHVSNPNGPIILPTTTIFITCGVVFYDLSVKVLGLDPSVASTTPLVLQNMTDQISFTSDGTKTFATQIGDTASYSISFFSVPTGHTCAFIPNTSGSGNISGGPLTVTLDCITPLKYLPASQTLGSSSQIKIQLSYKGIDPGSCSLDLVSSPGKFNSATSSSPPTITYPSSPNDNTIVLVPNGPDFWGPGGESFVQLSGCTGGGLPIQNGSPMLYNFTAITNIRFVDISAGSDLSGCGALGPPSAYCASIEQGITECDALGAPCSVYVAEGTYIPSGQIFLGNVSSLIGGFASGFGSLDPDPVNHPTIIRDNRTSGCGTSFADFCSAVLVSSISLNPSTLSLTVSGFQIQMNLNADYSTGIQVLNSQFNTGQIKIAQNIVFGNEIPSTGDGFRVGLLVNESDNVLVTGNWLRGGSGRRFSFGAFLEASGTAAQPIIFYRNLIDGLAEDPTGGGFSSALGIETGSLDGFIVAENKLNAYQYLNPSITPNISFGMSFSDEIISATIINNDIYVGNSSNPTLGSATGIFLPNVGPTFLKILNNQFIAKASSTNSIGMSLLQADASSVVRGNNFFVNTPIQVTPDPYIFCGSVLARGCVLGVPILPISSLSFGDFSTNYNDDPRFKFTASINQIWNLNVTTGTATVLNSPCTSVYGGIDPTTVSIPSTALPFVTTDFLQNARTANGNSLTPPGASGLSVGALEFDANCF</sequence>
<evidence type="ECO:0000313" key="2">
    <source>
        <dbReference type="Proteomes" id="UP000297453"/>
    </source>
</evidence>
<comment type="caution">
    <text evidence="1">The sequence shown here is derived from an EMBL/GenBank/DDBJ whole genome shotgun (WGS) entry which is preliminary data.</text>
</comment>
<dbReference type="Proteomes" id="UP000297453">
    <property type="component" value="Unassembled WGS sequence"/>
</dbReference>
<evidence type="ECO:0000313" key="1">
    <source>
        <dbReference type="EMBL" id="TGJ99765.1"/>
    </source>
</evidence>
<accession>A0A4R9FM67</accession>
<name>A0A4R9FM67_9LEPT</name>
<gene>
    <name evidence="1" type="ORF">EHO59_16735</name>
</gene>
<keyword evidence="2" id="KW-1185">Reference proteome</keyword>